<dbReference type="EMBL" id="DAAGNR010000002">
    <property type="protein sequence ID" value="HAB3818963.1"/>
    <property type="molecule type" value="Genomic_DNA"/>
</dbReference>
<evidence type="ECO:0000313" key="5">
    <source>
        <dbReference type="EMBL" id="HAB4677905.1"/>
    </source>
</evidence>
<dbReference type="EMBL" id="DAAFYI010000002">
    <property type="protein sequence ID" value="HAB2007415.1"/>
    <property type="molecule type" value="Genomic_DNA"/>
</dbReference>
<accession>A0A6Y5L0W9</accession>
<proteinExistence type="predicted"/>
<gene>
    <name evidence="2" type="ORF">GB037_00980</name>
    <name evidence="6" type="ORF">GB614_06315</name>
    <name evidence="3" type="ORF">GBV61_06870</name>
    <name evidence="1" type="ORF">GBX92_05390</name>
    <name evidence="4" type="ORF">GBY45_06370</name>
    <name evidence="5" type="ORF">GBZ53_06815</name>
</gene>
<sequence>MSKKVFVFADHLVIGRVFLDYTYEGDVGMPDYFGLTTDISSATVLDADWRKFSVRITEDFIRKIDFYNGSFMRNILGSSGISAEDFITWAYHTSWEDLCVDTLAGDAGIVYA</sequence>
<evidence type="ECO:0000313" key="4">
    <source>
        <dbReference type="EMBL" id="HAB4030821.1"/>
    </source>
</evidence>
<evidence type="ECO:0000313" key="1">
    <source>
        <dbReference type="EMBL" id="HAB1649517.1"/>
    </source>
</evidence>
<comment type="caution">
    <text evidence="6">The sequence shown here is derived from an EMBL/GenBank/DDBJ whole genome shotgun (WGS) entry which is preliminary data.</text>
</comment>
<dbReference type="EMBL" id="DAAHJG010000002">
    <property type="protein sequence ID" value="HAB6333930.1"/>
    <property type="molecule type" value="Genomic_DNA"/>
</dbReference>
<evidence type="ECO:0000313" key="6">
    <source>
        <dbReference type="EMBL" id="HAB6333930.1"/>
    </source>
</evidence>
<name>A0A6Y5L0W9_SALET</name>
<evidence type="ECO:0000313" key="3">
    <source>
        <dbReference type="EMBL" id="HAB3818963.1"/>
    </source>
</evidence>
<protein>
    <submittedName>
        <fullName evidence="6">Uncharacterized protein</fullName>
    </submittedName>
</protein>
<evidence type="ECO:0000313" key="2">
    <source>
        <dbReference type="EMBL" id="HAB2007415.1"/>
    </source>
</evidence>
<dbReference type="EMBL" id="DAAFVE010000002">
    <property type="protein sequence ID" value="HAB1649517.1"/>
    <property type="molecule type" value="Genomic_DNA"/>
</dbReference>
<organism evidence="6">
    <name type="scientific">Salmonella enterica I</name>
    <dbReference type="NCBI Taxonomy" id="59201"/>
    <lineage>
        <taxon>Bacteria</taxon>
        <taxon>Pseudomonadati</taxon>
        <taxon>Pseudomonadota</taxon>
        <taxon>Gammaproteobacteria</taxon>
        <taxon>Enterobacterales</taxon>
        <taxon>Enterobacteriaceae</taxon>
        <taxon>Salmonella</taxon>
    </lineage>
</organism>
<dbReference type="EMBL" id="DAAGPO010000002">
    <property type="protein sequence ID" value="HAB4030821.1"/>
    <property type="molecule type" value="Genomic_DNA"/>
</dbReference>
<dbReference type="AlphaFoldDB" id="A0A6Y5L0W9"/>
<reference evidence="6" key="1">
    <citation type="journal article" date="2018" name="Genome Biol.">
        <title>SKESA: strategic k-mer extension for scrupulous assemblies.</title>
        <authorList>
            <person name="Souvorov A."/>
            <person name="Agarwala R."/>
            <person name="Lipman D.J."/>
        </authorList>
    </citation>
    <scope>NUCLEOTIDE SEQUENCE</scope>
    <source>
        <strain evidence="6">Salmonella enterica</strain>
    </source>
</reference>
<reference evidence="6" key="2">
    <citation type="submission" date="2019-10" db="EMBL/GenBank/DDBJ databases">
        <authorList>
            <consortium name="NCBI Pathogen Detection Project"/>
        </authorList>
    </citation>
    <scope>NUCLEOTIDE SEQUENCE</scope>
    <source>
        <strain evidence="6">Salmonella enterica</strain>
    </source>
</reference>
<dbReference type="EMBL" id="DAAGVC010000002">
    <property type="protein sequence ID" value="HAB4677905.1"/>
    <property type="molecule type" value="Genomic_DNA"/>
</dbReference>